<keyword evidence="1" id="KW-0808">Transferase</keyword>
<reference evidence="1 2" key="1">
    <citation type="submission" date="2015-10" db="EMBL/GenBank/DDBJ databases">
        <title>Transcriptomic analysis of a linuron degrading triple-species bacterial consortium.</title>
        <authorList>
            <person name="Albers P."/>
        </authorList>
    </citation>
    <scope>NUCLEOTIDE SEQUENCE [LARGE SCALE GENOMIC DNA]</scope>
    <source>
        <strain evidence="1 2">WDL6</strain>
    </source>
</reference>
<dbReference type="GO" id="GO:0050299">
    <property type="term" value="F:streptomycin 3''-kinase activity"/>
    <property type="evidence" value="ECO:0007669"/>
    <property type="project" value="UniProtKB-EC"/>
</dbReference>
<dbReference type="STRING" id="121290.APY04_0482"/>
<accession>A0A109BM64</accession>
<keyword evidence="2" id="KW-1185">Reference proteome</keyword>
<dbReference type="SUPFAM" id="SSF56112">
    <property type="entry name" value="Protein kinase-like (PK-like)"/>
    <property type="match status" value="1"/>
</dbReference>
<dbReference type="Proteomes" id="UP000059074">
    <property type="component" value="Unassembled WGS sequence"/>
</dbReference>
<dbReference type="Pfam" id="PF04655">
    <property type="entry name" value="APH_6_hur"/>
    <property type="match status" value="1"/>
</dbReference>
<dbReference type="EC" id="2.7.1.87" evidence="1"/>
<keyword evidence="1" id="KW-0418">Kinase</keyword>
<dbReference type="InterPro" id="IPR006748">
    <property type="entry name" value="NH2Glyco/OHUrea_AB-resist_kin"/>
</dbReference>
<sequence length="274" mass="30523">MKTLAPYIERWNLTAEGEPIVRRSSWLLRVRHRGQAAMLRVSTPQEERSGTALMQWWDGNGAARVFQHDDHALLMELAEGTRCLASMARNGEDDAACRIICSVAQQLHSPRPTPPPLDLEPLDVRFHALWPASDRYGGVMRRCADAARFLLDHPQEPIPLHGDLHHGNVLDFGSRGWLAIDAVGVLGERGFDYANIFANPDLDDASLPVATLPAHFTQRLSIVTHVAQIEPKRMLQWIIAWSGLSAAWFLEDHEQQSADIDLTVARLAIAALEG</sequence>
<dbReference type="InterPro" id="IPR011009">
    <property type="entry name" value="Kinase-like_dom_sf"/>
</dbReference>
<comment type="caution">
    <text evidence="1">The sequence shown here is derived from an EMBL/GenBank/DDBJ whole genome shotgun (WGS) entry which is preliminary data.</text>
</comment>
<dbReference type="PATRIC" id="fig|121290.4.peg.2589"/>
<evidence type="ECO:0000313" key="1">
    <source>
        <dbReference type="EMBL" id="KWT71334.1"/>
    </source>
</evidence>
<proteinExistence type="predicted"/>
<evidence type="ECO:0000313" key="2">
    <source>
        <dbReference type="Proteomes" id="UP000059074"/>
    </source>
</evidence>
<dbReference type="GO" id="GO:0019748">
    <property type="term" value="P:secondary metabolic process"/>
    <property type="evidence" value="ECO:0007669"/>
    <property type="project" value="InterPro"/>
</dbReference>
<protein>
    <submittedName>
        <fullName evidence="1">Streptomycin 3''-kinase</fullName>
        <ecNumber evidence="1">2.7.1.87</ecNumber>
    </submittedName>
</protein>
<dbReference type="EMBL" id="LMTR01000024">
    <property type="protein sequence ID" value="KWT71334.1"/>
    <property type="molecule type" value="Genomic_DNA"/>
</dbReference>
<dbReference type="AlphaFoldDB" id="A0A109BM64"/>
<dbReference type="OrthoDB" id="3638028at2"/>
<gene>
    <name evidence="1" type="ORF">APY04_0482</name>
</gene>
<name>A0A109BM64_HYPSL</name>
<organism evidence="1 2">
    <name type="scientific">Hyphomicrobium sulfonivorans</name>
    <dbReference type="NCBI Taxonomy" id="121290"/>
    <lineage>
        <taxon>Bacteria</taxon>
        <taxon>Pseudomonadati</taxon>
        <taxon>Pseudomonadota</taxon>
        <taxon>Alphaproteobacteria</taxon>
        <taxon>Hyphomicrobiales</taxon>
        <taxon>Hyphomicrobiaceae</taxon>
        <taxon>Hyphomicrobium</taxon>
    </lineage>
</organism>